<dbReference type="RefSeq" id="XP_030381469.1">
    <property type="nucleotide sequence ID" value="XM_030525609.1"/>
</dbReference>
<feature type="region of interest" description="Disordered" evidence="2">
    <location>
        <begin position="999"/>
        <end position="1045"/>
    </location>
</feature>
<feature type="compositionally biased region" description="Polar residues" evidence="2">
    <location>
        <begin position="267"/>
        <end position="279"/>
    </location>
</feature>
<feature type="compositionally biased region" description="Polar residues" evidence="2">
    <location>
        <begin position="215"/>
        <end position="224"/>
    </location>
</feature>
<feature type="compositionally biased region" description="Polar residues" evidence="2">
    <location>
        <begin position="360"/>
        <end position="390"/>
    </location>
</feature>
<dbReference type="GeneID" id="115629209"/>
<feature type="compositionally biased region" description="Polar residues" evidence="2">
    <location>
        <begin position="308"/>
        <end position="325"/>
    </location>
</feature>
<evidence type="ECO:0000256" key="2">
    <source>
        <dbReference type="SAM" id="MobiDB-lite"/>
    </source>
</evidence>
<reference evidence="4" key="1">
    <citation type="submission" date="2025-08" db="UniProtKB">
        <authorList>
            <consortium name="RefSeq"/>
        </authorList>
    </citation>
    <scope>IDENTIFICATION</scope>
    <source>
        <strain evidence="4">11010-0011.00</strain>
        <tissue evidence="4">Whole body</tissue>
    </source>
</reference>
<keyword evidence="1" id="KW-0175">Coiled coil</keyword>
<feature type="compositionally biased region" description="Low complexity" evidence="2">
    <location>
        <begin position="44"/>
        <end position="53"/>
    </location>
</feature>
<sequence>MSAGNSSRDSNKNNSKKKVLLPVGGGNCEYADSGDHVDGLGRYNSTESLSNENESPDDEILTVRMRHPPHNGAQGHKNVTENGQQNRPESRSHLFEPIPMSVGRDNGRPGSPKARSLRANNCTRPPAVMQPRMGAGDAATADFVMRPGGKTAVFRPTLNAIHYNAEEQHYQLELLEQHLGRQFEDQWAQEMEQQWDRQMYEMETSSDPLLQPQSLQSVAPTQQPERCYHVKSASPASCKQTQKSLSSRLRSKERPKPPNTAPATTTQSTLEGLVSSSMSPAARLAESKMAPTRTLQARKKPVVAVVRPTTSSVHRGRTITASSTGVAARKPLNRTQGVATGSPQISSYKRCSLTKEEQPQTKARQTILTNPSNRKQSLRSEQSQDNQEQKPPSILTAPVSVHINIMTDNKSTKVKVSSSRLRPNLKGVKAKVDSHLCSSYLNEDRKEKPQGKITQKTIRKPVELKTKPRTSTCAKAVAIHPIDAARKDLELMMRRIEQSTDLPPPARRHKSAAPMRLLPSSDHTRSRQRHSSATPRTVNLDPALTTALGMNLRTHSATSTPRAIRTSKKLTPAQQPLSGNQRKSARKQLSHPPPAPAVTPTLSARISKQLQETLTDPYEHMPIYDVRTRQIITLAEAHEGNEVREGRGRRRKTCRGTIAMEQQQLAKPRPAMEKLMEVPLAYNPETLAPAQRQALIDLLTRAEQRDRSIIDILTSSANPSTDTMRMMLQTLPMALSPGESPYSEQFWAGHRYLKERQQLHQKLEPDDMRYKEVKILHGQNGKIFLSKTLEDELKDEQMVLEFMEDELQHQREQLLKQKLEQLKQHPTPPKPGPNQGLVEQAMRERAEMEIQKQQVREWREQRRHDDLEQRTLECQENALLQEQEVDEQQGSEIQEQKQRAAQKQEERKTREQEERKNREVEEWKAQKQEKRELEEREAHELEKCKVRELEKHDHFTRTNTGRERSVAHSFRKDENSKITTEIKYRIQTKHAINHFNKDNVVQNHDEQGVESKTEDDDEELTPRADPICKDLSQHPEKRQNQPNDYHRLDYYPVGDTAVANTFKVQLEKVQQSRDKFQTQCQQSLFYNNANCPMPWQLFSNVASNLSDELVEDVDCEFNRSIANYVQHFLERESRM</sequence>
<evidence type="ECO:0000256" key="1">
    <source>
        <dbReference type="SAM" id="Coils"/>
    </source>
</evidence>
<feature type="compositionally biased region" description="Basic and acidic residues" evidence="2">
    <location>
        <begin position="894"/>
        <end position="938"/>
    </location>
</feature>
<organism evidence="3 4">
    <name type="scientific">Drosophila lebanonensis</name>
    <name type="common">Fruit fly</name>
    <name type="synonym">Scaptodrosophila lebanonensis</name>
    <dbReference type="NCBI Taxonomy" id="7225"/>
    <lineage>
        <taxon>Eukaryota</taxon>
        <taxon>Metazoa</taxon>
        <taxon>Ecdysozoa</taxon>
        <taxon>Arthropoda</taxon>
        <taxon>Hexapoda</taxon>
        <taxon>Insecta</taxon>
        <taxon>Pterygota</taxon>
        <taxon>Neoptera</taxon>
        <taxon>Endopterygota</taxon>
        <taxon>Diptera</taxon>
        <taxon>Brachycera</taxon>
        <taxon>Muscomorpha</taxon>
        <taxon>Ephydroidea</taxon>
        <taxon>Drosophilidae</taxon>
        <taxon>Scaptodrosophila</taxon>
    </lineage>
</organism>
<evidence type="ECO:0000313" key="3">
    <source>
        <dbReference type="Proteomes" id="UP000504634"/>
    </source>
</evidence>
<dbReference type="AlphaFoldDB" id="A0A6J2TZE3"/>
<dbReference type="Proteomes" id="UP000504634">
    <property type="component" value="Unplaced"/>
</dbReference>
<feature type="region of interest" description="Disordered" evidence="2">
    <location>
        <begin position="1"/>
        <end position="132"/>
    </location>
</feature>
<evidence type="ECO:0000313" key="4">
    <source>
        <dbReference type="RefSeq" id="XP_030381469.1"/>
    </source>
</evidence>
<feature type="region of interest" description="Disordered" evidence="2">
    <location>
        <begin position="215"/>
        <end position="398"/>
    </location>
</feature>
<name>A0A6J2TZE3_DROLE</name>
<protein>
    <submittedName>
        <fullName evidence="4">Inner centromere protein</fullName>
    </submittedName>
</protein>
<feature type="compositionally biased region" description="Polar residues" evidence="2">
    <location>
        <begin position="333"/>
        <end position="349"/>
    </location>
</feature>
<feature type="region of interest" description="Disordered" evidence="2">
    <location>
        <begin position="554"/>
        <end position="601"/>
    </location>
</feature>
<proteinExistence type="predicted"/>
<gene>
    <name evidence="4" type="primary">LOC115629209</name>
</gene>
<feature type="compositionally biased region" description="Basic and acidic residues" evidence="2">
    <location>
        <begin position="1020"/>
        <end position="1045"/>
    </location>
</feature>
<dbReference type="OrthoDB" id="7873088at2759"/>
<feature type="region of interest" description="Disordered" evidence="2">
    <location>
        <begin position="497"/>
        <end position="540"/>
    </location>
</feature>
<accession>A0A6J2TZE3</accession>
<keyword evidence="3" id="KW-1185">Reference proteome</keyword>
<feature type="region of interest" description="Disordered" evidence="2">
    <location>
        <begin position="884"/>
        <end position="938"/>
    </location>
</feature>
<feature type="compositionally biased region" description="Basic and acidic residues" evidence="2">
    <location>
        <begin position="1003"/>
        <end position="1012"/>
    </location>
</feature>
<feature type="coiled-coil region" evidence="1">
    <location>
        <begin position="786"/>
        <end position="861"/>
    </location>
</feature>
<feature type="compositionally biased region" description="Polar residues" evidence="2">
    <location>
        <begin position="572"/>
        <end position="582"/>
    </location>
</feature>